<feature type="non-terminal residue" evidence="1">
    <location>
        <position position="1"/>
    </location>
</feature>
<feature type="non-terminal residue" evidence="1">
    <location>
        <position position="212"/>
    </location>
</feature>
<reference evidence="1 2" key="1">
    <citation type="submission" date="2018-08" db="EMBL/GenBank/DDBJ databases">
        <title>Lysobacter weifangensis sp. nov., a new member of the family 'Xanthomonadaceae', isolated from soil in a farmland.</title>
        <authorList>
            <person name="Zhao H."/>
        </authorList>
    </citation>
    <scope>NUCLEOTIDE SEQUENCE [LARGE SCALE GENOMIC DNA]</scope>
    <source>
        <strain evidence="1 2">WF-2</strain>
    </source>
</reference>
<organism evidence="1 2">
    <name type="scientific">Cognatiluteimonas weifangensis</name>
    <dbReference type="NCBI Taxonomy" id="2303539"/>
    <lineage>
        <taxon>Bacteria</taxon>
        <taxon>Pseudomonadati</taxon>
        <taxon>Pseudomonadota</taxon>
        <taxon>Gammaproteobacteria</taxon>
        <taxon>Lysobacterales</taxon>
        <taxon>Lysobacteraceae</taxon>
        <taxon>Cognatiluteimonas</taxon>
    </lineage>
</organism>
<name>A0A372DGN9_9GAMM</name>
<evidence type="ECO:0008006" key="3">
    <source>
        <dbReference type="Google" id="ProtNLM"/>
    </source>
</evidence>
<protein>
    <recommendedName>
        <fullName evidence="3">Right-handed parallel beta-helix repeat-containing protein</fullName>
    </recommendedName>
</protein>
<proteinExistence type="predicted"/>
<dbReference type="AlphaFoldDB" id="A0A372DGN9"/>
<evidence type="ECO:0000313" key="1">
    <source>
        <dbReference type="EMBL" id="RFP58025.1"/>
    </source>
</evidence>
<dbReference type="EMBL" id="QVPD01000027">
    <property type="protein sequence ID" value="RFP58025.1"/>
    <property type="molecule type" value="Genomic_DNA"/>
</dbReference>
<dbReference type="OrthoDB" id="6016406at2"/>
<sequence length="212" mass="22416">RGIQAGGLTDWTVERVRINKNGRVGWNGDLGSASSNSGKIILRDIEIAWNGCGERVATGEPWACWAQQTGGYGDGLGTAATGGQWLVEDAFVHHNTSDGLDFRYADGAPTTSVTLRRVYAVANAGNQAKVKGNALVENSLLVSSCAYFQGRDYMLADDNCRAGGNTLQLVFTQNNTATVRHNTITGQGGVLIGAIEGDSTNRLAIQNNVLIG</sequence>
<keyword evidence="2" id="KW-1185">Reference proteome</keyword>
<gene>
    <name evidence="1" type="ORF">D0Y53_12480</name>
</gene>
<accession>A0A372DGN9</accession>
<dbReference type="Proteomes" id="UP000262917">
    <property type="component" value="Unassembled WGS sequence"/>
</dbReference>
<dbReference type="RefSeq" id="WP_158550657.1">
    <property type="nucleotide sequence ID" value="NZ_QVPD01000027.1"/>
</dbReference>
<comment type="caution">
    <text evidence="1">The sequence shown here is derived from an EMBL/GenBank/DDBJ whole genome shotgun (WGS) entry which is preliminary data.</text>
</comment>
<dbReference type="InterPro" id="IPR011050">
    <property type="entry name" value="Pectin_lyase_fold/virulence"/>
</dbReference>
<dbReference type="SUPFAM" id="SSF51126">
    <property type="entry name" value="Pectin lyase-like"/>
    <property type="match status" value="1"/>
</dbReference>
<evidence type="ECO:0000313" key="2">
    <source>
        <dbReference type="Proteomes" id="UP000262917"/>
    </source>
</evidence>